<keyword evidence="8" id="KW-0067">ATP-binding</keyword>
<evidence type="ECO:0000256" key="10">
    <source>
        <dbReference type="ARBA" id="ARBA00023136"/>
    </source>
</evidence>
<dbReference type="InterPro" id="IPR045874">
    <property type="entry name" value="LRK10/LRL21-25-like"/>
</dbReference>
<keyword evidence="9 12" id="KW-1133">Transmembrane helix</keyword>
<dbReference type="GO" id="GO:0030247">
    <property type="term" value="F:polysaccharide binding"/>
    <property type="evidence" value="ECO:0007669"/>
    <property type="project" value="InterPro"/>
</dbReference>
<keyword evidence="7" id="KW-0418">Kinase</keyword>
<name>A0A022Q3I7_ERYGU</name>
<feature type="domain" description="Protein kinase" evidence="13">
    <location>
        <begin position="294"/>
        <end position="578"/>
    </location>
</feature>
<dbReference type="eggNOG" id="KOG1187">
    <property type="taxonomic scope" value="Eukaryota"/>
</dbReference>
<evidence type="ECO:0000256" key="5">
    <source>
        <dbReference type="ARBA" id="ARBA00022729"/>
    </source>
</evidence>
<evidence type="ECO:0000313" key="14">
    <source>
        <dbReference type="EMBL" id="EYU21060.1"/>
    </source>
</evidence>
<dbReference type="InterPro" id="IPR008271">
    <property type="entry name" value="Ser/Thr_kinase_AS"/>
</dbReference>
<sequence>MLQQKLILKCFCYWIITQLHTSNGKQINNNNPNPKPCDPSSCGEIRNISYPFRLNTDLKHCGHPKYELSCENNTTSLYLNSQKYLVKVINYHNYTIRLTDAAVQNGDNCSFPKHSLSGSDFVGSGYTYSIKRYDRKSPAITWPMTFVSYPYDPVVNNSQYPHVLDTSHCSDSKYSYVKLGALNGSYVMDLCRIDLMVMTSLNMKSDALSNLSQVHSCLVYGFELSWFIVLCAFILTTCLGLRILIGLPSLFVLLIIKFRKRHLSLFSTIEAFLQSNTSLTTIRYSYSDIRKMTRGFREKLGEGGCGSVYKGKLRSGHDVAVKLLNKTRANGQEFINEVATIGRIHHVNVVKLVGYCAERSKRALVYDFMPNGSLEKYLFSNGTSNWLSLARKFEIAVGVARGIEYLHIGCNIQILHFDIKPHNILLDDNFTPKISDFGLAKSYSTENTTVTLTAVRGTIGYVAPELMNRSIGRVSYKADVYSFGMLLMEMLGLNRGARHNDNKSSQYFPYWIYDHLNEGNDIEIGNADKNDYDNDDDDDDNARKMRRKMTIVGLWCIQMSPTDRPSMSEVLKMLHGEIENLQIPPQPS</sequence>
<keyword evidence="4 12" id="KW-0812">Transmembrane</keyword>
<dbReference type="PROSITE" id="PS00108">
    <property type="entry name" value="PROTEIN_KINASE_ST"/>
    <property type="match status" value="1"/>
</dbReference>
<keyword evidence="5" id="KW-0732">Signal</keyword>
<dbReference type="InterPro" id="IPR011009">
    <property type="entry name" value="Kinase-like_dom_sf"/>
</dbReference>
<dbReference type="EMBL" id="KI632232">
    <property type="protein sequence ID" value="EYU21060.1"/>
    <property type="molecule type" value="Genomic_DNA"/>
</dbReference>
<dbReference type="InterPro" id="IPR025287">
    <property type="entry name" value="WAK_GUB"/>
</dbReference>
<dbReference type="AlphaFoldDB" id="A0A022Q3I7"/>
<evidence type="ECO:0000256" key="8">
    <source>
        <dbReference type="ARBA" id="ARBA00022840"/>
    </source>
</evidence>
<evidence type="ECO:0000256" key="3">
    <source>
        <dbReference type="ARBA" id="ARBA00022679"/>
    </source>
</evidence>
<reference evidence="14 15" key="1">
    <citation type="journal article" date="2013" name="Proc. Natl. Acad. Sci. U.S.A.">
        <title>Fine-scale variation in meiotic recombination in Mimulus inferred from population shotgun sequencing.</title>
        <authorList>
            <person name="Hellsten U."/>
            <person name="Wright K.M."/>
            <person name="Jenkins J."/>
            <person name="Shu S."/>
            <person name="Yuan Y."/>
            <person name="Wessler S.R."/>
            <person name="Schmutz J."/>
            <person name="Willis J.H."/>
            <person name="Rokhsar D.S."/>
        </authorList>
    </citation>
    <scope>NUCLEOTIDE SEQUENCE [LARGE SCALE GENOMIC DNA]</scope>
    <source>
        <strain evidence="15">cv. DUN x IM62</strain>
    </source>
</reference>
<keyword evidence="6" id="KW-0547">Nucleotide-binding</keyword>
<dbReference type="STRING" id="4155.A0A022Q3I7"/>
<protein>
    <recommendedName>
        <fullName evidence="13">Protein kinase domain-containing protein</fullName>
    </recommendedName>
</protein>
<dbReference type="Gene3D" id="3.30.200.20">
    <property type="entry name" value="Phosphorylase Kinase, domain 1"/>
    <property type="match status" value="1"/>
</dbReference>
<feature type="non-terminal residue" evidence="14">
    <location>
        <position position="588"/>
    </location>
</feature>
<evidence type="ECO:0000256" key="7">
    <source>
        <dbReference type="ARBA" id="ARBA00022777"/>
    </source>
</evidence>
<keyword evidence="10 12" id="KW-0472">Membrane</keyword>
<dbReference type="Gene3D" id="1.10.510.10">
    <property type="entry name" value="Transferase(Phosphotransferase) domain 1"/>
    <property type="match status" value="1"/>
</dbReference>
<evidence type="ECO:0000256" key="9">
    <source>
        <dbReference type="ARBA" id="ARBA00022989"/>
    </source>
</evidence>
<evidence type="ECO:0000256" key="4">
    <source>
        <dbReference type="ARBA" id="ARBA00022692"/>
    </source>
</evidence>
<keyword evidence="3" id="KW-0808">Transferase</keyword>
<dbReference type="SUPFAM" id="SSF56112">
    <property type="entry name" value="Protein kinase-like (PK-like)"/>
    <property type="match status" value="1"/>
</dbReference>
<dbReference type="PANTHER" id="PTHR27009">
    <property type="entry name" value="RUST RESISTANCE KINASE LR10-RELATED"/>
    <property type="match status" value="1"/>
</dbReference>
<evidence type="ECO:0000256" key="6">
    <source>
        <dbReference type="ARBA" id="ARBA00022741"/>
    </source>
</evidence>
<dbReference type="GO" id="GO:0005524">
    <property type="term" value="F:ATP binding"/>
    <property type="evidence" value="ECO:0007669"/>
    <property type="project" value="UniProtKB-KW"/>
</dbReference>
<dbReference type="GO" id="GO:0004674">
    <property type="term" value="F:protein serine/threonine kinase activity"/>
    <property type="evidence" value="ECO:0007669"/>
    <property type="project" value="UniProtKB-KW"/>
</dbReference>
<evidence type="ECO:0000259" key="13">
    <source>
        <dbReference type="PROSITE" id="PS50011"/>
    </source>
</evidence>
<dbReference type="Pfam" id="PF13947">
    <property type="entry name" value="GUB_WAK_bind"/>
    <property type="match status" value="1"/>
</dbReference>
<evidence type="ECO:0000256" key="2">
    <source>
        <dbReference type="ARBA" id="ARBA00022527"/>
    </source>
</evidence>
<dbReference type="PROSITE" id="PS50011">
    <property type="entry name" value="PROTEIN_KINASE_DOM"/>
    <property type="match status" value="1"/>
</dbReference>
<gene>
    <name evidence="14" type="ORF">MIMGU_mgv1a021494mg</name>
</gene>
<dbReference type="Pfam" id="PF00069">
    <property type="entry name" value="Pkinase"/>
    <property type="match status" value="1"/>
</dbReference>
<dbReference type="SMART" id="SM00220">
    <property type="entry name" value="S_TKc"/>
    <property type="match status" value="1"/>
</dbReference>
<dbReference type="FunFam" id="3.30.200.20:FF:000178">
    <property type="entry name" value="serine/threonine-protein kinase PBS1-like"/>
    <property type="match status" value="1"/>
</dbReference>
<keyword evidence="15" id="KW-1185">Reference proteome</keyword>
<evidence type="ECO:0000313" key="15">
    <source>
        <dbReference type="Proteomes" id="UP000030748"/>
    </source>
</evidence>
<accession>A0A022Q3I7</accession>
<proteinExistence type="predicted"/>
<dbReference type="Proteomes" id="UP000030748">
    <property type="component" value="Unassembled WGS sequence"/>
</dbReference>
<comment type="subcellular location">
    <subcellularLocation>
        <location evidence="1">Membrane</location>
        <topology evidence="1">Single-pass type I membrane protein</topology>
    </subcellularLocation>
</comment>
<organism evidence="14 15">
    <name type="scientific">Erythranthe guttata</name>
    <name type="common">Yellow monkey flower</name>
    <name type="synonym">Mimulus guttatus</name>
    <dbReference type="NCBI Taxonomy" id="4155"/>
    <lineage>
        <taxon>Eukaryota</taxon>
        <taxon>Viridiplantae</taxon>
        <taxon>Streptophyta</taxon>
        <taxon>Embryophyta</taxon>
        <taxon>Tracheophyta</taxon>
        <taxon>Spermatophyta</taxon>
        <taxon>Magnoliopsida</taxon>
        <taxon>eudicotyledons</taxon>
        <taxon>Gunneridae</taxon>
        <taxon>Pentapetalae</taxon>
        <taxon>asterids</taxon>
        <taxon>lamiids</taxon>
        <taxon>Lamiales</taxon>
        <taxon>Phrymaceae</taxon>
        <taxon>Erythranthe</taxon>
    </lineage>
</organism>
<dbReference type="InterPro" id="IPR000719">
    <property type="entry name" value="Prot_kinase_dom"/>
</dbReference>
<feature type="transmembrane region" description="Helical" evidence="12">
    <location>
        <begin position="226"/>
        <end position="256"/>
    </location>
</feature>
<dbReference type="FunFam" id="1.10.510.10:FF:000590">
    <property type="entry name" value="PR5-like receptor kinase"/>
    <property type="match status" value="1"/>
</dbReference>
<keyword evidence="11" id="KW-0325">Glycoprotein</keyword>
<keyword evidence="2" id="KW-0723">Serine/threonine-protein kinase</keyword>
<evidence type="ECO:0000256" key="1">
    <source>
        <dbReference type="ARBA" id="ARBA00004479"/>
    </source>
</evidence>
<evidence type="ECO:0000256" key="12">
    <source>
        <dbReference type="SAM" id="Phobius"/>
    </source>
</evidence>
<dbReference type="GO" id="GO:0016020">
    <property type="term" value="C:membrane"/>
    <property type="evidence" value="ECO:0007669"/>
    <property type="project" value="UniProtKB-SubCell"/>
</dbReference>
<evidence type="ECO:0000256" key="11">
    <source>
        <dbReference type="ARBA" id="ARBA00023180"/>
    </source>
</evidence>